<gene>
    <name evidence="3" type="ORF">P4S50_01525</name>
</gene>
<evidence type="ECO:0000256" key="2">
    <source>
        <dbReference type="SAM" id="Phobius"/>
    </source>
</evidence>
<evidence type="ECO:0000313" key="3">
    <source>
        <dbReference type="EMBL" id="WFD10784.1"/>
    </source>
</evidence>
<dbReference type="Proteomes" id="UP001222800">
    <property type="component" value="Chromosome"/>
</dbReference>
<dbReference type="EMBL" id="CP120733">
    <property type="protein sequence ID" value="WFD10784.1"/>
    <property type="molecule type" value="Genomic_DNA"/>
</dbReference>
<keyword evidence="1" id="KW-0175">Coiled coil</keyword>
<evidence type="ECO:0000313" key="4">
    <source>
        <dbReference type="Proteomes" id="UP001222800"/>
    </source>
</evidence>
<name>A0ABY8EGA5_9FIRM</name>
<keyword evidence="2" id="KW-1133">Transmembrane helix</keyword>
<accession>A0ABY8EGA5</accession>
<organism evidence="3 4">
    <name type="scientific">Tepidibacter hydrothermalis</name>
    <dbReference type="NCBI Taxonomy" id="3036126"/>
    <lineage>
        <taxon>Bacteria</taxon>
        <taxon>Bacillati</taxon>
        <taxon>Bacillota</taxon>
        <taxon>Clostridia</taxon>
        <taxon>Peptostreptococcales</taxon>
        <taxon>Peptostreptococcaceae</taxon>
        <taxon>Tepidibacter</taxon>
    </lineage>
</organism>
<evidence type="ECO:0000256" key="1">
    <source>
        <dbReference type="SAM" id="Coils"/>
    </source>
</evidence>
<feature type="coiled-coil region" evidence="1">
    <location>
        <begin position="30"/>
        <end position="64"/>
    </location>
</feature>
<feature type="transmembrane region" description="Helical" evidence="2">
    <location>
        <begin position="6"/>
        <end position="25"/>
    </location>
</feature>
<keyword evidence="2" id="KW-0472">Membrane</keyword>
<protein>
    <submittedName>
        <fullName evidence="3">Uncharacterized protein</fullName>
    </submittedName>
</protein>
<proteinExistence type="predicted"/>
<sequence>MQKISIDFIAITLSGLLVVFLANIVNNIKNNREKICLKNLENELNKQENLLNKQQIILDEQEDILKEQ</sequence>
<dbReference type="RefSeq" id="WP_277732750.1">
    <property type="nucleotide sequence ID" value="NZ_CP120733.1"/>
</dbReference>
<keyword evidence="2" id="KW-0812">Transmembrane</keyword>
<keyword evidence="4" id="KW-1185">Reference proteome</keyword>
<reference evidence="3 4" key="1">
    <citation type="submission" date="2023-03" db="EMBL/GenBank/DDBJ databases">
        <title>Complete genome sequence of Tepidibacter sp. SWIR-1, isolated from a deep-sea hydrothermal vent.</title>
        <authorList>
            <person name="Li X."/>
        </authorList>
    </citation>
    <scope>NUCLEOTIDE SEQUENCE [LARGE SCALE GENOMIC DNA]</scope>
    <source>
        <strain evidence="3 4">SWIR-1</strain>
    </source>
</reference>